<dbReference type="OrthoDB" id="1746952at2759"/>
<evidence type="ECO:0000259" key="1">
    <source>
        <dbReference type="PROSITE" id="PS50848"/>
    </source>
</evidence>
<dbReference type="Gene3D" id="3.30.530.20">
    <property type="match status" value="1"/>
</dbReference>
<dbReference type="InterPro" id="IPR002913">
    <property type="entry name" value="START_lipid-bd_dom"/>
</dbReference>
<dbReference type="InterPro" id="IPR044830">
    <property type="entry name" value="HD-Zip_III"/>
</dbReference>
<dbReference type="AlphaFoldDB" id="A0A8T3AS08"/>
<organism evidence="2 3">
    <name type="scientific">Dendrobium nobile</name>
    <name type="common">Orchid</name>
    <dbReference type="NCBI Taxonomy" id="94219"/>
    <lineage>
        <taxon>Eukaryota</taxon>
        <taxon>Viridiplantae</taxon>
        <taxon>Streptophyta</taxon>
        <taxon>Embryophyta</taxon>
        <taxon>Tracheophyta</taxon>
        <taxon>Spermatophyta</taxon>
        <taxon>Magnoliopsida</taxon>
        <taxon>Liliopsida</taxon>
        <taxon>Asparagales</taxon>
        <taxon>Orchidaceae</taxon>
        <taxon>Epidendroideae</taxon>
        <taxon>Malaxideae</taxon>
        <taxon>Dendrobiinae</taxon>
        <taxon>Dendrobium</taxon>
    </lineage>
</organism>
<evidence type="ECO:0000313" key="3">
    <source>
        <dbReference type="Proteomes" id="UP000829196"/>
    </source>
</evidence>
<dbReference type="PANTHER" id="PTHR45950">
    <property type="entry name" value="HOMEOBOX-LEUCINE ZIPPER PROTEIN ATHB-14"/>
    <property type="match status" value="1"/>
</dbReference>
<dbReference type="EMBL" id="JAGYWB010000014">
    <property type="protein sequence ID" value="KAI0498858.1"/>
    <property type="molecule type" value="Genomic_DNA"/>
</dbReference>
<accession>A0A8T3AS08</accession>
<dbReference type="Pfam" id="PF01852">
    <property type="entry name" value="START"/>
    <property type="match status" value="1"/>
</dbReference>
<protein>
    <recommendedName>
        <fullName evidence="1">START domain-containing protein</fullName>
    </recommendedName>
</protein>
<dbReference type="SMR" id="A0A8T3AS08"/>
<dbReference type="Proteomes" id="UP000829196">
    <property type="component" value="Unassembled WGS sequence"/>
</dbReference>
<gene>
    <name evidence="2" type="ORF">KFK09_019755</name>
</gene>
<dbReference type="PANTHER" id="PTHR45950:SF7">
    <property type="entry name" value="HOMEOBOX-LEUCINE ZIPPER PROTEIN ATHB-14"/>
    <property type="match status" value="1"/>
</dbReference>
<sequence length="354" mass="38892">MPCFLSTSSGKDVIVKRCREKQRKEASRLQTVKKANCFEQALNGERMIACRSSTAALACSGIQSSSYYDVLFTAHSCNHFSVLNNSFLHASAATTDNSCESVVTSGQHQQQHNAKLQHFQRDANNPAGLLAIAEETLQSSLKGNWNFCRMGSNVGRSLVRILLESSLSHTIAVEWQHELAVLSEFLKLVHLGITYAPTTLAAARDFWTLRYTTGLEDGSLVICERSLTSSTGGPPGPPAPNFVRAEMLSSGYLIRPCEGGGSMIHIVDHVDLDAKSVPEVLRPLYESPKIVAHKMTIAALRHLRQIAHETSGEVVYSGGRQPAVLRTLVRDYNIYTDRKCLGNVSVYFPPVTRT</sequence>
<reference evidence="2" key="1">
    <citation type="journal article" date="2022" name="Front. Genet.">
        <title>Chromosome-Scale Assembly of the Dendrobium nobile Genome Provides Insights Into the Molecular Mechanism of the Biosynthesis of the Medicinal Active Ingredient of Dendrobium.</title>
        <authorList>
            <person name="Xu Q."/>
            <person name="Niu S.-C."/>
            <person name="Li K.-L."/>
            <person name="Zheng P.-J."/>
            <person name="Zhang X.-J."/>
            <person name="Jia Y."/>
            <person name="Liu Y."/>
            <person name="Niu Y.-X."/>
            <person name="Yu L.-H."/>
            <person name="Chen D.-F."/>
            <person name="Zhang G.-Q."/>
        </authorList>
    </citation>
    <scope>NUCLEOTIDE SEQUENCE</scope>
    <source>
        <tissue evidence="2">Leaf</tissue>
    </source>
</reference>
<dbReference type="InterPro" id="IPR023393">
    <property type="entry name" value="START-like_dom_sf"/>
</dbReference>
<dbReference type="GO" id="GO:0003700">
    <property type="term" value="F:DNA-binding transcription factor activity"/>
    <property type="evidence" value="ECO:0007669"/>
    <property type="project" value="InterPro"/>
</dbReference>
<keyword evidence="3" id="KW-1185">Reference proteome</keyword>
<dbReference type="SUPFAM" id="SSF55961">
    <property type="entry name" value="Bet v1-like"/>
    <property type="match status" value="1"/>
</dbReference>
<dbReference type="GO" id="GO:0008289">
    <property type="term" value="F:lipid binding"/>
    <property type="evidence" value="ECO:0007669"/>
    <property type="project" value="InterPro"/>
</dbReference>
<feature type="domain" description="START" evidence="1">
    <location>
        <begin position="158"/>
        <end position="315"/>
    </location>
</feature>
<dbReference type="SMART" id="SM00234">
    <property type="entry name" value="START"/>
    <property type="match status" value="1"/>
</dbReference>
<name>A0A8T3AS08_DENNO</name>
<evidence type="ECO:0000313" key="2">
    <source>
        <dbReference type="EMBL" id="KAI0498858.1"/>
    </source>
</evidence>
<proteinExistence type="predicted"/>
<comment type="caution">
    <text evidence="2">The sequence shown here is derived from an EMBL/GenBank/DDBJ whole genome shotgun (WGS) entry which is preliminary data.</text>
</comment>
<dbReference type="PROSITE" id="PS50848">
    <property type="entry name" value="START"/>
    <property type="match status" value="1"/>
</dbReference>